<reference evidence="2" key="1">
    <citation type="journal article" date="2021" name="PeerJ">
        <title>Extensive microbial diversity within the chicken gut microbiome revealed by metagenomics and culture.</title>
        <authorList>
            <person name="Gilroy R."/>
            <person name="Ravi A."/>
            <person name="Getino M."/>
            <person name="Pursley I."/>
            <person name="Horton D.L."/>
            <person name="Alikhan N.F."/>
            <person name="Baker D."/>
            <person name="Gharbi K."/>
            <person name="Hall N."/>
            <person name="Watson M."/>
            <person name="Adriaenssens E.M."/>
            <person name="Foster-Nyarko E."/>
            <person name="Jarju S."/>
            <person name="Secka A."/>
            <person name="Antonio M."/>
            <person name="Oren A."/>
            <person name="Chaudhuri R.R."/>
            <person name="La Ragione R."/>
            <person name="Hildebrand F."/>
            <person name="Pallen M.J."/>
        </authorList>
    </citation>
    <scope>NUCLEOTIDE SEQUENCE</scope>
    <source>
        <strain evidence="2">CHK32-1732</strain>
    </source>
</reference>
<dbReference type="EMBL" id="DXGC01000043">
    <property type="protein sequence ID" value="HIW90884.1"/>
    <property type="molecule type" value="Genomic_DNA"/>
</dbReference>
<feature type="transmembrane region" description="Helical" evidence="1">
    <location>
        <begin position="20"/>
        <end position="40"/>
    </location>
</feature>
<proteinExistence type="predicted"/>
<gene>
    <name evidence="2" type="ORF">H9870_04390</name>
</gene>
<reference evidence="2" key="2">
    <citation type="submission" date="2021-04" db="EMBL/GenBank/DDBJ databases">
        <authorList>
            <person name="Gilroy R."/>
        </authorList>
    </citation>
    <scope>NUCLEOTIDE SEQUENCE</scope>
    <source>
        <strain evidence="2">CHK32-1732</strain>
    </source>
</reference>
<accession>A0A9D1UK52</accession>
<dbReference type="AlphaFoldDB" id="A0A9D1UK52"/>
<organism evidence="2 3">
    <name type="scientific">Candidatus Corynebacterium avicola</name>
    <dbReference type="NCBI Taxonomy" id="2838527"/>
    <lineage>
        <taxon>Bacteria</taxon>
        <taxon>Bacillati</taxon>
        <taxon>Actinomycetota</taxon>
        <taxon>Actinomycetes</taxon>
        <taxon>Mycobacteriales</taxon>
        <taxon>Corynebacteriaceae</taxon>
        <taxon>Corynebacterium</taxon>
    </lineage>
</organism>
<protein>
    <submittedName>
        <fullName evidence="2">DUF3592 domain-containing protein</fullName>
    </submittedName>
</protein>
<sequence>MTTILRTPAESFYRRTVQLVLGLFVLVTAVSGMLVANSALSDWQISQDKGTAVAEVVDPGNGTFGEHSKVLVRYRDESSVYHSPERGLKYPTGLEEGDRVWVEYQRTDTDNVKVQGRSWTLSILPALSVWAIGAAVTVVLLLIIRWRWTRRTGEKFTASQDSGNQAMSE</sequence>
<feature type="transmembrane region" description="Helical" evidence="1">
    <location>
        <begin position="123"/>
        <end position="144"/>
    </location>
</feature>
<keyword evidence="1" id="KW-0472">Membrane</keyword>
<evidence type="ECO:0000313" key="3">
    <source>
        <dbReference type="Proteomes" id="UP000824190"/>
    </source>
</evidence>
<evidence type="ECO:0000313" key="2">
    <source>
        <dbReference type="EMBL" id="HIW90884.1"/>
    </source>
</evidence>
<keyword evidence="1" id="KW-0812">Transmembrane</keyword>
<keyword evidence="1" id="KW-1133">Transmembrane helix</keyword>
<comment type="caution">
    <text evidence="2">The sequence shown here is derived from an EMBL/GenBank/DDBJ whole genome shotgun (WGS) entry which is preliminary data.</text>
</comment>
<dbReference type="Proteomes" id="UP000824190">
    <property type="component" value="Unassembled WGS sequence"/>
</dbReference>
<name>A0A9D1UK52_9CORY</name>
<evidence type="ECO:0000256" key="1">
    <source>
        <dbReference type="SAM" id="Phobius"/>
    </source>
</evidence>